<keyword evidence="8" id="KW-1185">Reference proteome</keyword>
<comment type="similarity">
    <text evidence="2">Belongs to the strictosidine synthase family.</text>
</comment>
<gene>
    <name evidence="7" type="ORF">RHSIM_Rhsim03G0101700</name>
</gene>
<dbReference type="InterPro" id="IPR018119">
    <property type="entry name" value="Strictosidine_synth_cons-reg"/>
</dbReference>
<evidence type="ECO:0000256" key="4">
    <source>
        <dbReference type="ARBA" id="ARBA00023180"/>
    </source>
</evidence>
<proteinExistence type="inferred from homology"/>
<protein>
    <recommendedName>
        <fullName evidence="6">Strictosidine synthase conserved region domain-containing protein</fullName>
    </recommendedName>
</protein>
<dbReference type="InterPro" id="IPR011042">
    <property type="entry name" value="6-blade_b-propeller_TolB-like"/>
</dbReference>
<evidence type="ECO:0000259" key="6">
    <source>
        <dbReference type="Pfam" id="PF03088"/>
    </source>
</evidence>
<dbReference type="EMBL" id="WJXA01000003">
    <property type="protein sequence ID" value="KAF7148010.1"/>
    <property type="molecule type" value="Genomic_DNA"/>
</dbReference>
<sequence length="689" mass="77624">MGLLVVGPEGGLATKVATQAQGISFGFTNSLDIDERNGIVYFSDSSSRFQRRNHISVIVSGDRTGRLMKYNPQSKETTVLLQNLTFPNGVSLNKDGDFVLVANTTNCRIFKLRLEPSSKSGMVEALIKLPFDITKVYSYFARWGGNGLGVRLSGDGDVLEALEDEAIALKKKTIPSWTRPLGQRLIRLESQSDTVCIGDLWVEMEQLVGNPNPDPNPKNGNGAGGDDGGNPNQEGQYIISSTQPKPFVKIPTGETICVIQTLDWEFELRWQSTIDTFRDIESRALADKVWLNPGLEDENVQELENGEWREEWEERQGDPFDGYSLCAVFSELELADEKEEEWEWEAEPVMWHRLKEEDPLDITTFPFLFQAEGAQQGPDLLNPRILLAQFRDETLDIVTEDLDDYSGYWTRPVELSIDYPQCYIIDETLPQPVVQISDDPDEPYIAVLNSEDLWGKADLVTIWVDGEELTVNKAMVDEGLIKSDNFWDSLEEENMWNTLEMELLSEAMEKTRLDKRKRKASTDLSNLWDDLPGFKPSPKTISNLTRSGRIYQPTNLQKGSSSREPPPPQNGTTQSSSSTIPVMPNQFTSSNASIPQHDPSNPTNPSKITHHPDPAPDADPIIKQLDRTPAPMSIWGVLASSREHRRRLINTLTKFECVQLMTPEIQPVDAFKTVQPWTEQSLVKHSHEE</sequence>
<dbReference type="PANTHER" id="PTHR10426">
    <property type="entry name" value="STRICTOSIDINE SYNTHASE-RELATED"/>
    <property type="match status" value="1"/>
</dbReference>
<evidence type="ECO:0000256" key="1">
    <source>
        <dbReference type="ARBA" id="ARBA00004116"/>
    </source>
</evidence>
<keyword evidence="3" id="KW-0926">Vacuole</keyword>
<dbReference type="Gene3D" id="2.120.10.30">
    <property type="entry name" value="TolB, C-terminal domain"/>
    <property type="match status" value="1"/>
</dbReference>
<organism evidence="7 8">
    <name type="scientific">Rhododendron simsii</name>
    <name type="common">Sims's rhododendron</name>
    <dbReference type="NCBI Taxonomy" id="118357"/>
    <lineage>
        <taxon>Eukaryota</taxon>
        <taxon>Viridiplantae</taxon>
        <taxon>Streptophyta</taxon>
        <taxon>Embryophyta</taxon>
        <taxon>Tracheophyta</taxon>
        <taxon>Spermatophyta</taxon>
        <taxon>Magnoliopsida</taxon>
        <taxon>eudicotyledons</taxon>
        <taxon>Gunneridae</taxon>
        <taxon>Pentapetalae</taxon>
        <taxon>asterids</taxon>
        <taxon>Ericales</taxon>
        <taxon>Ericaceae</taxon>
        <taxon>Ericoideae</taxon>
        <taxon>Rhodoreae</taxon>
        <taxon>Rhododendron</taxon>
    </lineage>
</organism>
<evidence type="ECO:0000313" key="7">
    <source>
        <dbReference type="EMBL" id="KAF7148010.1"/>
    </source>
</evidence>
<name>A0A834H944_RHOSS</name>
<evidence type="ECO:0000256" key="5">
    <source>
        <dbReference type="SAM" id="MobiDB-lite"/>
    </source>
</evidence>
<dbReference type="Pfam" id="PF03088">
    <property type="entry name" value="Str_synth"/>
    <property type="match status" value="1"/>
</dbReference>
<comment type="caution">
    <text evidence="7">The sequence shown here is derived from an EMBL/GenBank/DDBJ whole genome shotgun (WGS) entry which is preliminary data.</text>
</comment>
<feature type="region of interest" description="Disordered" evidence="5">
    <location>
        <begin position="513"/>
        <end position="623"/>
    </location>
</feature>
<dbReference type="AlphaFoldDB" id="A0A834H944"/>
<dbReference type="Proteomes" id="UP000626092">
    <property type="component" value="Unassembled WGS sequence"/>
</dbReference>
<comment type="subcellular location">
    <subcellularLocation>
        <location evidence="1">Vacuole</location>
    </subcellularLocation>
</comment>
<feature type="domain" description="Strictosidine synthase conserved region" evidence="6">
    <location>
        <begin position="29"/>
        <end position="111"/>
    </location>
</feature>
<feature type="compositionally biased region" description="Polar residues" evidence="5">
    <location>
        <begin position="570"/>
        <end position="607"/>
    </location>
</feature>
<dbReference type="GO" id="GO:0012505">
    <property type="term" value="C:endomembrane system"/>
    <property type="evidence" value="ECO:0007669"/>
    <property type="project" value="TreeGrafter"/>
</dbReference>
<dbReference type="SUPFAM" id="SSF63829">
    <property type="entry name" value="Calcium-dependent phosphotriesterase"/>
    <property type="match status" value="1"/>
</dbReference>
<reference evidence="7" key="1">
    <citation type="submission" date="2019-11" db="EMBL/GenBank/DDBJ databases">
        <authorList>
            <person name="Liu Y."/>
            <person name="Hou J."/>
            <person name="Li T.-Q."/>
            <person name="Guan C.-H."/>
            <person name="Wu X."/>
            <person name="Wu H.-Z."/>
            <person name="Ling F."/>
            <person name="Zhang R."/>
            <person name="Shi X.-G."/>
            <person name="Ren J.-P."/>
            <person name="Chen E.-F."/>
            <person name="Sun J.-M."/>
        </authorList>
    </citation>
    <scope>NUCLEOTIDE SEQUENCE</scope>
    <source>
        <strain evidence="7">Adult_tree_wgs_1</strain>
        <tissue evidence="7">Leaves</tissue>
    </source>
</reference>
<dbReference type="OrthoDB" id="5307922at2759"/>
<feature type="region of interest" description="Disordered" evidence="5">
    <location>
        <begin position="207"/>
        <end position="238"/>
    </location>
</feature>
<dbReference type="GO" id="GO:0016787">
    <property type="term" value="F:hydrolase activity"/>
    <property type="evidence" value="ECO:0007669"/>
    <property type="project" value="TreeGrafter"/>
</dbReference>
<evidence type="ECO:0000256" key="2">
    <source>
        <dbReference type="ARBA" id="ARBA00009191"/>
    </source>
</evidence>
<feature type="compositionally biased region" description="Polar residues" evidence="5">
    <location>
        <begin position="539"/>
        <end position="563"/>
    </location>
</feature>
<dbReference type="PANTHER" id="PTHR10426:SF79">
    <property type="entry name" value="PROTEIN STRICTOSIDINE SYNTHASE-LIKE 2"/>
    <property type="match status" value="1"/>
</dbReference>
<evidence type="ECO:0000256" key="3">
    <source>
        <dbReference type="ARBA" id="ARBA00022554"/>
    </source>
</evidence>
<accession>A0A834H944</accession>
<dbReference type="GO" id="GO:0005773">
    <property type="term" value="C:vacuole"/>
    <property type="evidence" value="ECO:0007669"/>
    <property type="project" value="UniProtKB-SubCell"/>
</dbReference>
<evidence type="ECO:0000313" key="8">
    <source>
        <dbReference type="Proteomes" id="UP000626092"/>
    </source>
</evidence>
<keyword evidence="4" id="KW-0325">Glycoprotein</keyword>